<protein>
    <submittedName>
        <fullName evidence="1">Uncharacterized protein</fullName>
    </submittedName>
</protein>
<gene>
    <name evidence="1" type="ORF">PODLI_1B007011</name>
</gene>
<name>A0AA35JXK6_9SAUR</name>
<dbReference type="EMBL" id="OX395127">
    <property type="protein sequence ID" value="CAI5767059.1"/>
    <property type="molecule type" value="Genomic_DNA"/>
</dbReference>
<accession>A0AA35JXK6</accession>
<evidence type="ECO:0000313" key="1">
    <source>
        <dbReference type="EMBL" id="CAI5767059.1"/>
    </source>
</evidence>
<dbReference type="AlphaFoldDB" id="A0AA35JXK6"/>
<dbReference type="Proteomes" id="UP001178461">
    <property type="component" value="Chromosome 2"/>
</dbReference>
<proteinExistence type="predicted"/>
<sequence>MHFVERCKPAEDEAINRFWLQRGICNVRNSEQYTSEHETRKVPTYLTILNVL</sequence>
<evidence type="ECO:0000313" key="2">
    <source>
        <dbReference type="Proteomes" id="UP001178461"/>
    </source>
</evidence>
<organism evidence="1 2">
    <name type="scientific">Podarcis lilfordi</name>
    <name type="common">Lilford's wall lizard</name>
    <dbReference type="NCBI Taxonomy" id="74358"/>
    <lineage>
        <taxon>Eukaryota</taxon>
        <taxon>Metazoa</taxon>
        <taxon>Chordata</taxon>
        <taxon>Craniata</taxon>
        <taxon>Vertebrata</taxon>
        <taxon>Euteleostomi</taxon>
        <taxon>Lepidosauria</taxon>
        <taxon>Squamata</taxon>
        <taxon>Bifurcata</taxon>
        <taxon>Unidentata</taxon>
        <taxon>Episquamata</taxon>
        <taxon>Laterata</taxon>
        <taxon>Lacertibaenia</taxon>
        <taxon>Lacertidae</taxon>
        <taxon>Podarcis</taxon>
    </lineage>
</organism>
<reference evidence="1" key="1">
    <citation type="submission" date="2022-12" db="EMBL/GenBank/DDBJ databases">
        <authorList>
            <person name="Alioto T."/>
            <person name="Alioto T."/>
            <person name="Gomez Garrido J."/>
        </authorList>
    </citation>
    <scope>NUCLEOTIDE SEQUENCE</scope>
</reference>
<keyword evidence="2" id="KW-1185">Reference proteome</keyword>